<dbReference type="OrthoDB" id="329835at2759"/>
<dbReference type="Pfam" id="PF14765">
    <property type="entry name" value="PS-DH"/>
    <property type="match status" value="1"/>
</dbReference>
<keyword evidence="2" id="KW-0597">Phosphoprotein</keyword>
<dbReference type="PROSITE" id="PS52019">
    <property type="entry name" value="PKS_MFAS_DH"/>
    <property type="match status" value="1"/>
</dbReference>
<dbReference type="InterPro" id="IPR050091">
    <property type="entry name" value="PKS_NRPS_Biosynth_Enz"/>
</dbReference>
<dbReference type="InterPro" id="IPR020806">
    <property type="entry name" value="PKS_PP-bd"/>
</dbReference>
<dbReference type="Pfam" id="PF02801">
    <property type="entry name" value="Ketoacyl-synt_C"/>
    <property type="match status" value="1"/>
</dbReference>
<dbReference type="OMA" id="SIIHPGL"/>
<dbReference type="VEuPathDB" id="FungiDB:ACLA_042410"/>
<dbReference type="InterPro" id="IPR016035">
    <property type="entry name" value="Acyl_Trfase/lysoPLipase"/>
</dbReference>
<evidence type="ECO:0000256" key="2">
    <source>
        <dbReference type="ARBA" id="ARBA00022553"/>
    </source>
</evidence>
<organism evidence="11 12">
    <name type="scientific">Aspergillus clavatus (strain ATCC 1007 / CBS 513.65 / DSM 816 / NCTC 3887 / NRRL 1 / QM 1276 / 107)</name>
    <dbReference type="NCBI Taxonomy" id="344612"/>
    <lineage>
        <taxon>Eukaryota</taxon>
        <taxon>Fungi</taxon>
        <taxon>Dikarya</taxon>
        <taxon>Ascomycota</taxon>
        <taxon>Pezizomycotina</taxon>
        <taxon>Eurotiomycetes</taxon>
        <taxon>Eurotiomycetidae</taxon>
        <taxon>Eurotiales</taxon>
        <taxon>Aspergillaceae</taxon>
        <taxon>Aspergillus</taxon>
        <taxon>Aspergillus subgen. Fumigati</taxon>
    </lineage>
</organism>
<dbReference type="Gene3D" id="3.30.70.3290">
    <property type="match status" value="1"/>
</dbReference>
<dbReference type="FunFam" id="3.40.47.10:FF:000019">
    <property type="entry name" value="Polyketide synthase type I"/>
    <property type="match status" value="1"/>
</dbReference>
<dbReference type="STRING" id="344612.A1CLJ5"/>
<evidence type="ECO:0000313" key="11">
    <source>
        <dbReference type="EMBL" id="EAW10019.1"/>
    </source>
</evidence>
<reference evidence="11 12" key="1">
    <citation type="journal article" date="2008" name="PLoS Genet.">
        <title>Genomic islands in the pathogenic filamentous fungus Aspergillus fumigatus.</title>
        <authorList>
            <person name="Fedorova N.D."/>
            <person name="Khaldi N."/>
            <person name="Joardar V.S."/>
            <person name="Maiti R."/>
            <person name="Amedeo P."/>
            <person name="Anderson M.J."/>
            <person name="Crabtree J."/>
            <person name="Silva J.C."/>
            <person name="Badger J.H."/>
            <person name="Albarraq A."/>
            <person name="Angiuoli S."/>
            <person name="Bussey H."/>
            <person name="Bowyer P."/>
            <person name="Cotty P.J."/>
            <person name="Dyer P.S."/>
            <person name="Egan A."/>
            <person name="Galens K."/>
            <person name="Fraser-Liggett C.M."/>
            <person name="Haas B.J."/>
            <person name="Inman J.M."/>
            <person name="Kent R."/>
            <person name="Lemieux S."/>
            <person name="Malavazi I."/>
            <person name="Orvis J."/>
            <person name="Roemer T."/>
            <person name="Ronning C.M."/>
            <person name="Sundaram J.P."/>
            <person name="Sutton G."/>
            <person name="Turner G."/>
            <person name="Venter J.C."/>
            <person name="White O.R."/>
            <person name="Whitty B.R."/>
            <person name="Youngman P."/>
            <person name="Wolfe K.H."/>
            <person name="Goldman G.H."/>
            <person name="Wortman J.R."/>
            <person name="Jiang B."/>
            <person name="Denning D.W."/>
            <person name="Nierman W.C."/>
        </authorList>
    </citation>
    <scope>NUCLEOTIDE SEQUENCE [LARGE SCALE GENOMIC DNA]</scope>
    <source>
        <strain evidence="12">ATCC 1007 / CBS 513.65 / DSM 816 / NCTC 3887 / NRRL 1</strain>
    </source>
</reference>
<dbReference type="Proteomes" id="UP000006701">
    <property type="component" value="Unassembled WGS sequence"/>
</dbReference>
<dbReference type="Gene3D" id="1.10.1200.10">
    <property type="entry name" value="ACP-like"/>
    <property type="match status" value="1"/>
</dbReference>
<dbReference type="GO" id="GO:0032259">
    <property type="term" value="P:methylation"/>
    <property type="evidence" value="ECO:0007669"/>
    <property type="project" value="UniProtKB-KW"/>
</dbReference>
<accession>A1CLJ5</accession>
<evidence type="ECO:0000313" key="12">
    <source>
        <dbReference type="Proteomes" id="UP000006701"/>
    </source>
</evidence>
<dbReference type="GO" id="GO:0008168">
    <property type="term" value="F:methyltransferase activity"/>
    <property type="evidence" value="ECO:0007669"/>
    <property type="project" value="UniProtKB-KW"/>
</dbReference>
<dbReference type="SMART" id="SM00825">
    <property type="entry name" value="PKS_KS"/>
    <property type="match status" value="1"/>
</dbReference>
<feature type="domain" description="Carrier" evidence="8">
    <location>
        <begin position="2356"/>
        <end position="2431"/>
    </location>
</feature>
<dbReference type="eggNOG" id="KOG1202">
    <property type="taxonomic scope" value="Eukaryota"/>
</dbReference>
<evidence type="ECO:0000259" key="8">
    <source>
        <dbReference type="PROSITE" id="PS50075"/>
    </source>
</evidence>
<gene>
    <name evidence="11" type="ORF">ACLA_042410</name>
</gene>
<dbReference type="Pfam" id="PF00550">
    <property type="entry name" value="PP-binding"/>
    <property type="match status" value="1"/>
</dbReference>
<dbReference type="RefSeq" id="XP_001271445.1">
    <property type="nucleotide sequence ID" value="XM_001271444.1"/>
</dbReference>
<keyword evidence="4" id="KW-0808">Transferase</keyword>
<dbReference type="PROSITE" id="PS00606">
    <property type="entry name" value="KS3_1"/>
    <property type="match status" value="1"/>
</dbReference>
<dbReference type="InterPro" id="IPR049900">
    <property type="entry name" value="PKS_mFAS_DH"/>
</dbReference>
<feature type="region of interest" description="Disordered" evidence="7">
    <location>
        <begin position="2325"/>
        <end position="2348"/>
    </location>
</feature>
<dbReference type="Pfam" id="PF16197">
    <property type="entry name" value="KAsynt_C_assoc"/>
    <property type="match status" value="1"/>
</dbReference>
<feature type="domain" description="PKS/mFAS DH" evidence="10">
    <location>
        <begin position="936"/>
        <end position="1231"/>
    </location>
</feature>
<dbReference type="InterPro" id="IPR057326">
    <property type="entry name" value="KR_dom"/>
</dbReference>
<dbReference type="GO" id="GO:0004312">
    <property type="term" value="F:fatty acid synthase activity"/>
    <property type="evidence" value="ECO:0007669"/>
    <property type="project" value="TreeGrafter"/>
</dbReference>
<dbReference type="InterPro" id="IPR020807">
    <property type="entry name" value="PKS_DH"/>
</dbReference>
<dbReference type="HOGENOM" id="CLU_000022_31_0_1"/>
<dbReference type="Gene3D" id="3.40.50.720">
    <property type="entry name" value="NAD(P)-binding Rossmann-like Domain"/>
    <property type="match status" value="1"/>
</dbReference>
<dbReference type="SUPFAM" id="SSF51735">
    <property type="entry name" value="NAD(P)-binding Rossmann-fold domains"/>
    <property type="match status" value="1"/>
</dbReference>
<dbReference type="InterPro" id="IPR014030">
    <property type="entry name" value="Ketoacyl_synth_N"/>
</dbReference>
<evidence type="ECO:0000259" key="9">
    <source>
        <dbReference type="PROSITE" id="PS52004"/>
    </source>
</evidence>
<dbReference type="Pfam" id="PF21089">
    <property type="entry name" value="PKS_DH_N"/>
    <property type="match status" value="1"/>
</dbReference>
<dbReference type="PROSITE" id="PS52004">
    <property type="entry name" value="KS3_2"/>
    <property type="match status" value="1"/>
</dbReference>
<dbReference type="GO" id="GO:0004315">
    <property type="term" value="F:3-oxoacyl-[acyl-carrier-protein] synthase activity"/>
    <property type="evidence" value="ECO:0007669"/>
    <property type="project" value="InterPro"/>
</dbReference>
<evidence type="ECO:0000256" key="1">
    <source>
        <dbReference type="ARBA" id="ARBA00022450"/>
    </source>
</evidence>
<dbReference type="InterPro" id="IPR049552">
    <property type="entry name" value="PKS_DH_N"/>
</dbReference>
<keyword evidence="12" id="KW-1185">Reference proteome</keyword>
<dbReference type="SUPFAM" id="SSF55048">
    <property type="entry name" value="Probable ACP-binding domain of malonyl-CoA ACP transacylase"/>
    <property type="match status" value="1"/>
</dbReference>
<dbReference type="SMART" id="SM00827">
    <property type="entry name" value="PKS_AT"/>
    <property type="match status" value="1"/>
</dbReference>
<dbReference type="InterPro" id="IPR042104">
    <property type="entry name" value="PKS_dehydratase_sf"/>
</dbReference>
<dbReference type="PROSITE" id="PS50075">
    <property type="entry name" value="CARRIER"/>
    <property type="match status" value="1"/>
</dbReference>
<dbReference type="SUPFAM" id="SSF53901">
    <property type="entry name" value="Thiolase-like"/>
    <property type="match status" value="1"/>
</dbReference>
<dbReference type="InterPro" id="IPR014043">
    <property type="entry name" value="Acyl_transferase_dom"/>
</dbReference>
<dbReference type="GO" id="GO:0044550">
    <property type="term" value="P:secondary metabolite biosynthetic process"/>
    <property type="evidence" value="ECO:0007669"/>
    <property type="project" value="TreeGrafter"/>
</dbReference>
<dbReference type="InterPro" id="IPR001227">
    <property type="entry name" value="Ac_transferase_dom_sf"/>
</dbReference>
<dbReference type="InterPro" id="IPR018201">
    <property type="entry name" value="Ketoacyl_synth_AS"/>
</dbReference>
<feature type="region of interest" description="N-terminal hotdog fold" evidence="6">
    <location>
        <begin position="936"/>
        <end position="1066"/>
    </location>
</feature>
<dbReference type="InterPro" id="IPR013968">
    <property type="entry name" value="PKS_KR"/>
</dbReference>
<dbReference type="SUPFAM" id="SSF47336">
    <property type="entry name" value="ACP-like"/>
    <property type="match status" value="1"/>
</dbReference>
<evidence type="ECO:0000256" key="6">
    <source>
        <dbReference type="PROSITE-ProRule" id="PRU01363"/>
    </source>
</evidence>
<dbReference type="InterPro" id="IPR016036">
    <property type="entry name" value="Malonyl_transacylase_ACP-bd"/>
</dbReference>
<feature type="compositionally biased region" description="Basic and acidic residues" evidence="7">
    <location>
        <begin position="2334"/>
        <end position="2348"/>
    </location>
</feature>
<proteinExistence type="predicted"/>
<dbReference type="Pfam" id="PF00698">
    <property type="entry name" value="Acyl_transf_1"/>
    <property type="match status" value="1"/>
</dbReference>
<keyword evidence="5" id="KW-0511">Multifunctional enzyme</keyword>
<dbReference type="Pfam" id="PF08659">
    <property type="entry name" value="KR"/>
    <property type="match status" value="1"/>
</dbReference>
<dbReference type="PANTHER" id="PTHR43775">
    <property type="entry name" value="FATTY ACID SYNTHASE"/>
    <property type="match status" value="1"/>
</dbReference>
<dbReference type="PROSITE" id="PS00012">
    <property type="entry name" value="PHOSPHOPANTETHEINE"/>
    <property type="match status" value="1"/>
</dbReference>
<evidence type="ECO:0000259" key="10">
    <source>
        <dbReference type="PROSITE" id="PS52019"/>
    </source>
</evidence>
<comment type="caution">
    <text evidence="6">Lacks conserved residue(s) required for the propagation of feature annotation.</text>
</comment>
<dbReference type="InterPro" id="IPR020841">
    <property type="entry name" value="PKS_Beta-ketoAc_synthase_dom"/>
</dbReference>
<evidence type="ECO:0000256" key="7">
    <source>
        <dbReference type="SAM" id="MobiDB-lite"/>
    </source>
</evidence>
<dbReference type="InterPro" id="IPR049551">
    <property type="entry name" value="PKS_DH_C"/>
</dbReference>
<dbReference type="SMART" id="SM00826">
    <property type="entry name" value="PKS_DH"/>
    <property type="match status" value="1"/>
</dbReference>
<dbReference type="GO" id="GO:0031177">
    <property type="term" value="F:phosphopantetheine binding"/>
    <property type="evidence" value="ECO:0007669"/>
    <property type="project" value="InterPro"/>
</dbReference>
<dbReference type="SUPFAM" id="SSF52151">
    <property type="entry name" value="FabD/lysophospholipase-like"/>
    <property type="match status" value="1"/>
</dbReference>
<dbReference type="InterPro" id="IPR016039">
    <property type="entry name" value="Thiolase-like"/>
</dbReference>
<keyword evidence="1" id="KW-0596">Phosphopantetheine</keyword>
<dbReference type="InterPro" id="IPR009081">
    <property type="entry name" value="PP-bd_ACP"/>
</dbReference>
<dbReference type="CDD" id="cd00833">
    <property type="entry name" value="PKS"/>
    <property type="match status" value="1"/>
</dbReference>
<dbReference type="Pfam" id="PF00109">
    <property type="entry name" value="ketoacyl-synt"/>
    <property type="match status" value="1"/>
</dbReference>
<evidence type="ECO:0000256" key="5">
    <source>
        <dbReference type="ARBA" id="ARBA00023268"/>
    </source>
</evidence>
<dbReference type="SMART" id="SM00822">
    <property type="entry name" value="PKS_KR"/>
    <property type="match status" value="1"/>
</dbReference>
<dbReference type="Gene3D" id="3.40.366.10">
    <property type="entry name" value="Malonyl-Coenzyme A Acyl Carrier Protein, domain 2"/>
    <property type="match status" value="1"/>
</dbReference>
<evidence type="ECO:0000256" key="3">
    <source>
        <dbReference type="ARBA" id="ARBA00022603"/>
    </source>
</evidence>
<feature type="domain" description="Ketosynthase family 3 (KS3)" evidence="9">
    <location>
        <begin position="4"/>
        <end position="440"/>
    </location>
</feature>
<sequence length="2437" mass="266050">MKPTEPVAIIGTGCRFPGSASSPAKLWELLRNPRDLARKIPSDRFNIDAFYHPDGEYHGRTNVQQSYFLDEDVRAFDAAFFNISPAEAAAMDPQQRLLLETVYESLDAAGLRMDALHGSMTGVFCGTLRNDYSQLQAMDPQAFPAYVVTGNSLSIMANRVSYYFDWRGPSMAVDTGCSSSLLAVHLAVEALAQDDCSMAVAVGSNLILSPGPYIADSKTHMLSPTGRSRMWDKSADGYARGEGIASVVLKRLRDAINDGDPIECVIRATGANSDGRTMGITMPSAHAQQMLIRATYARAGLSPQERPEDRCQYFEAHGTGTQAGDPQEATAIHGSFFGLDSVADIAGPLYVGSIKTIIGHTEATAGLAGLIKASLSLQHGLIVPNLLMNELNPKIVPFAGQLSVPTECIPWPALPAGCPRRASVNSFGFGGANVHVILESYNHGDALLSRNRGFAVPLVFSAASERTLTAVLGSYVQFLQDHAEINLVDLALSLWTKRSAHNHRLTLMAQSVAELQDLLATQLHRRTAGTPSSLISRPGSRRKRVLGIFTGQGVQWPQMGFDLIDSSPEIRRWMDELQGALDQLPSTYAPGFSLVEHLSRPPCSSRVHEGLMSLPLRTAVQIIQANLLRRVGIDISVAVGHSSGEIVAAYAAGMLTAPDAIRIAYLRGKAISEARDATGRMMAVSLTWEQAQAICAAEPYSGRIAVAAANSPSSVTLSGEAECLRELEWLLKSLGLTPRMLRVDTAYHSPHMKPCADPYRQAMHAYPATTLKGRTPWFSSVYPGINMMVYDQHDLTNEYWVQNMLLPVQFYQAVETALQETGPPDLIVEIGPHPTLKGPVLQTLSHVFPAQSTVPYLALAERGKGGFDSWAAALGTAWMHLGPTTVHLADYLSVFEPEQSTSLTKLLPLYPFDHSQTYWAQSRLSRDYVNCPIPPNALLGTLSAETGLGESRWRNYFRLQELPWLAERRIKSEVMFPEMGYVSMALEAGLSVAKTDGVRLLEVTDMAIHTSLPVVDDPIGTEVLTIVTGIASRDGIIEARCSVQSVVAGELVECATANICMHSGATKQSLLPPRGALDPAMRPVETTGFYDILRRRDYHCTGSFAGLTKLLRHYDLALGTVSTPPRDPNGHINLHPTVLETSVQTLIAALGEFDDDMMSCPLLVRSIHSVWVNPVLCLPRGEEQQIELVGFITQVDEEGIHGDIDIFTPDGEKIAQLEGVRLMRAVSEDVDRNLGIFSTTEWGPLEPTLEVLIDPLPPNISPSNPFRERLPVLHLQRSELVAMVPEQQHRDYLLINLVGWMNNSTLRARKGYQAMSSRDWLDMNGERLTARIRTHIEEYVGLSDNDAVCDAAETGELPRTDHGDCHLKNDPLFCHLVGSILSLAGHACFRFPHMDILQIGTLGISTHCMLKKMGLSYRSFTYGAPSTVRDDTGLENQAEAAPDVQDKRLDFDQNLAGQGFLDHSYEILLYTAVDLPEKNIVVHLKRLLKPGGYLLVLVRVSPRHALDSEAPPPCEGIDHGQCHCHTIDNFADWYDVLSACGFGDVEGLEVGQGENNIPLGFALILCRGPDTQKTTSPRYGELMLLGGSDEGQQSLLSELTALVDGQFGRVSRVQGLKSIESSDNTDLTVVGLLDDWSFSSIDVQDLQRLVQTSTRVLCVTLERDNQHDAGLIRGLLRSLTALKNSSCLVQLLTITEEASLSASVLAAALERFIKDTHVRQISGSSGLNCVEPEIQYDGSRLYIPRQIQDHWQNKAHLASRQRVTELVHLGQAVIKVVPGATNMPNPQFRVLSTGQPPVIAGYGPTVQVSVRYSTLSAVRVADGIFLYLAIGQEDPSDQRIMALSPHNASQLNVPKSWVWPVAPTVAEAEEPSLLHTTAAVLSAGYLIDQVHSTETLLVHDPDPFTRDILTTLAVRRNINVVFSTSENTSASDKSTLFLHRRSTARQLAQVLPPGIAAVAALNRHQDPIVERMISLLPAGTKQTRLDDLYPVSPSIVPVSGENIQRVAMGLMTASLLAQNCLEKSSSSSMSSVPINHLAEEKVAELEHGILDWACATPLRAQISSASSMLQLSGTKTYLVLGITGDMAQVVCHSLVQHGAKWIFWASADKPESTPTWFEEICRRGVRIAHSTIRLTEYTALQNLDHTIPRFFPRTVGGVLIKPELPVDCVFSQLTNRLLQEHLSPCVRTIEMLDTLHETPDIDFWVLTGSIPGTLCDPNQSMTVAMADIMATLVRQRRSRGRPASLVHLGEVMTVGKLSKEVDGWWGSTVVSRRDVDEILAQAILHGRADSTQNPEFVAGLRYQRSAKQYPSCSLPRMWPLFSSTAAPTGNTSSGEHKLQSSKERVAAATSPEDKAQAIAIGLVEKIRTKLNLSQDAPLTPDTLLPELGVDSLVAVELRRWFSKEVGVDIPVISLLSGASIGQLAALAASKRCKDSSS</sequence>
<dbReference type="KEGG" id="act:ACLA_042410"/>
<dbReference type="InterPro" id="IPR014031">
    <property type="entry name" value="Ketoacyl_synth_C"/>
</dbReference>
<dbReference type="EMBL" id="DS027056">
    <property type="protein sequence ID" value="EAW10019.1"/>
    <property type="molecule type" value="Genomic_DNA"/>
</dbReference>
<dbReference type="InterPro" id="IPR036291">
    <property type="entry name" value="NAD(P)-bd_dom_sf"/>
</dbReference>
<dbReference type="GO" id="GO:0006633">
    <property type="term" value="P:fatty acid biosynthetic process"/>
    <property type="evidence" value="ECO:0007669"/>
    <property type="project" value="InterPro"/>
</dbReference>
<dbReference type="Gene3D" id="3.40.47.10">
    <property type="match status" value="1"/>
</dbReference>
<keyword evidence="3" id="KW-0489">Methyltransferase</keyword>
<dbReference type="GeneID" id="4702720"/>
<dbReference type="SMART" id="SM00823">
    <property type="entry name" value="PKS_PP"/>
    <property type="match status" value="1"/>
</dbReference>
<dbReference type="InterPro" id="IPR006162">
    <property type="entry name" value="Ppantetheine_attach_site"/>
</dbReference>
<name>A1CLJ5_ASPCL</name>
<dbReference type="PANTHER" id="PTHR43775:SF48">
    <property type="entry name" value="HIGHLY REDUCING POLYKETIDE SYNTHASE SDGA"/>
    <property type="match status" value="1"/>
</dbReference>
<dbReference type="Gene3D" id="3.10.129.110">
    <property type="entry name" value="Polyketide synthase dehydratase"/>
    <property type="match status" value="1"/>
</dbReference>
<evidence type="ECO:0000256" key="4">
    <source>
        <dbReference type="ARBA" id="ARBA00022679"/>
    </source>
</evidence>
<protein>
    <submittedName>
        <fullName evidence="11">Polyketide synthase, putative</fullName>
    </submittedName>
</protein>
<dbReference type="InterPro" id="IPR032821">
    <property type="entry name" value="PKS_assoc"/>
</dbReference>
<dbReference type="InterPro" id="IPR036736">
    <property type="entry name" value="ACP-like_sf"/>
</dbReference>
<feature type="region of interest" description="C-terminal hotdog fold" evidence="6">
    <location>
        <begin position="1081"/>
        <end position="1231"/>
    </location>
</feature>